<evidence type="ECO:0000259" key="1">
    <source>
        <dbReference type="PROSITE" id="PS50405"/>
    </source>
</evidence>
<dbReference type="PANTHER" id="PTHR42673:SF21">
    <property type="entry name" value="GLUTATHIONE S-TRANSFERASE YFCF"/>
    <property type="match status" value="1"/>
</dbReference>
<dbReference type="Proteomes" id="UP001596422">
    <property type="component" value="Unassembled WGS sequence"/>
</dbReference>
<dbReference type="PANTHER" id="PTHR42673">
    <property type="entry name" value="MALEYLACETOACETATE ISOMERASE"/>
    <property type="match status" value="1"/>
</dbReference>
<dbReference type="Pfam" id="PF00043">
    <property type="entry name" value="GST_C"/>
    <property type="match status" value="1"/>
</dbReference>
<dbReference type="CDD" id="cd03191">
    <property type="entry name" value="GST_C_Zeta"/>
    <property type="match status" value="1"/>
</dbReference>
<dbReference type="EC" id="5.2.1.2" evidence="2"/>
<name>A0ABW2A8Z5_9GAMM</name>
<keyword evidence="3" id="KW-1185">Reference proteome</keyword>
<dbReference type="RefSeq" id="WP_379913455.1">
    <property type="nucleotide sequence ID" value="NZ_JBHSWE010000001.1"/>
</dbReference>
<gene>
    <name evidence="2" type="primary">maiA</name>
    <name evidence="2" type="ORF">ACFQDL_30275</name>
</gene>
<evidence type="ECO:0000313" key="2">
    <source>
        <dbReference type="EMBL" id="MFC6673896.1"/>
    </source>
</evidence>
<dbReference type="GO" id="GO:0016034">
    <property type="term" value="F:maleylacetoacetate isomerase activity"/>
    <property type="evidence" value="ECO:0007669"/>
    <property type="project" value="UniProtKB-EC"/>
</dbReference>
<sequence>MTQSTAILEYLEAEYPQTPLLPTDSVEAARVRGWAGLIGCDIHPLDNLRVLKYLKGTLKISDDDKTAWYHHWIHEGFRVLEAQLEAAPYCHGANITLADLYLVPQVYNALRFDLDMTPYPKIRSIYDACNELPAFDAARPENQPDSTI</sequence>
<dbReference type="InterPro" id="IPR036282">
    <property type="entry name" value="Glutathione-S-Trfase_C_sf"/>
</dbReference>
<accession>A0ABW2A8Z5</accession>
<dbReference type="PROSITE" id="PS50405">
    <property type="entry name" value="GST_CTER"/>
    <property type="match status" value="1"/>
</dbReference>
<dbReference type="NCBIfam" id="TIGR01262">
    <property type="entry name" value="maiA"/>
    <property type="match status" value="1"/>
</dbReference>
<protein>
    <submittedName>
        <fullName evidence="2">Maleylacetoacetate isomerase</fullName>
        <ecNumber evidence="2">5.2.1.2</ecNumber>
    </submittedName>
</protein>
<dbReference type="Gene3D" id="1.20.1050.10">
    <property type="match status" value="1"/>
</dbReference>
<keyword evidence="2" id="KW-0413">Isomerase</keyword>
<evidence type="ECO:0000313" key="3">
    <source>
        <dbReference type="Proteomes" id="UP001596422"/>
    </source>
</evidence>
<dbReference type="EMBL" id="JBHSWE010000001">
    <property type="protein sequence ID" value="MFC6673896.1"/>
    <property type="molecule type" value="Genomic_DNA"/>
</dbReference>
<dbReference type="InterPro" id="IPR005955">
    <property type="entry name" value="GST_Zeta"/>
</dbReference>
<dbReference type="InterPro" id="IPR010987">
    <property type="entry name" value="Glutathione-S-Trfase_C-like"/>
</dbReference>
<reference evidence="3" key="1">
    <citation type="journal article" date="2019" name="Int. J. Syst. Evol. Microbiol.">
        <title>The Global Catalogue of Microorganisms (GCM) 10K type strain sequencing project: providing services to taxonomists for standard genome sequencing and annotation.</title>
        <authorList>
            <consortium name="The Broad Institute Genomics Platform"/>
            <consortium name="The Broad Institute Genome Sequencing Center for Infectious Disease"/>
            <person name="Wu L."/>
            <person name="Ma J."/>
        </authorList>
    </citation>
    <scope>NUCLEOTIDE SEQUENCE [LARGE SCALE GENOMIC DNA]</scope>
    <source>
        <strain evidence="3">NBRC 111756</strain>
    </source>
</reference>
<organism evidence="2 3">
    <name type="scientific">Marinobacterium aestuariivivens</name>
    <dbReference type="NCBI Taxonomy" id="1698799"/>
    <lineage>
        <taxon>Bacteria</taxon>
        <taxon>Pseudomonadati</taxon>
        <taxon>Pseudomonadota</taxon>
        <taxon>Gammaproteobacteria</taxon>
        <taxon>Oceanospirillales</taxon>
        <taxon>Oceanospirillaceae</taxon>
        <taxon>Marinobacterium</taxon>
    </lineage>
</organism>
<dbReference type="InterPro" id="IPR004046">
    <property type="entry name" value="GST_C"/>
</dbReference>
<comment type="caution">
    <text evidence="2">The sequence shown here is derived from an EMBL/GenBank/DDBJ whole genome shotgun (WGS) entry which is preliminary data.</text>
</comment>
<feature type="domain" description="GST C-terminal" evidence="1">
    <location>
        <begin position="24"/>
        <end position="148"/>
    </location>
</feature>
<dbReference type="SUPFAM" id="SSF47616">
    <property type="entry name" value="GST C-terminal domain-like"/>
    <property type="match status" value="1"/>
</dbReference>
<proteinExistence type="predicted"/>
<dbReference type="InterPro" id="IPR034330">
    <property type="entry name" value="GST_Zeta_C"/>
</dbReference>